<keyword evidence="4" id="KW-0560">Oxidoreductase</keyword>
<proteinExistence type="inferred from homology"/>
<reference evidence="7" key="2">
    <citation type="journal article" date="2021" name="PeerJ">
        <title>Extensive microbial diversity within the chicken gut microbiome revealed by metagenomics and culture.</title>
        <authorList>
            <person name="Gilroy R."/>
            <person name="Ravi A."/>
            <person name="Getino M."/>
            <person name="Pursley I."/>
            <person name="Horton D.L."/>
            <person name="Alikhan N.F."/>
            <person name="Baker D."/>
            <person name="Gharbi K."/>
            <person name="Hall N."/>
            <person name="Watson M."/>
            <person name="Adriaenssens E.M."/>
            <person name="Foster-Nyarko E."/>
            <person name="Jarju S."/>
            <person name="Secka A."/>
            <person name="Antonio M."/>
            <person name="Oren A."/>
            <person name="Chaudhuri R.R."/>
            <person name="La Ragione R."/>
            <person name="Hildebrand F."/>
            <person name="Pallen M.J."/>
        </authorList>
    </citation>
    <scope>NUCLEOTIDE SEQUENCE</scope>
    <source>
        <strain evidence="7">ChiHecec3B27-6122</strain>
    </source>
</reference>
<evidence type="ECO:0000256" key="1">
    <source>
        <dbReference type="ARBA" id="ARBA00005525"/>
    </source>
</evidence>
<dbReference type="InterPro" id="IPR008927">
    <property type="entry name" value="6-PGluconate_DH-like_C_sf"/>
</dbReference>
<dbReference type="FunFam" id="1.10.3730.10:FF:000001">
    <property type="entry name" value="Pyrroline-5-carboxylate reductase"/>
    <property type="match status" value="1"/>
</dbReference>
<feature type="non-terminal residue" evidence="7">
    <location>
        <position position="1"/>
    </location>
</feature>
<evidence type="ECO:0000313" key="7">
    <source>
        <dbReference type="EMBL" id="HIS97076.1"/>
    </source>
</evidence>
<dbReference type="Pfam" id="PF14748">
    <property type="entry name" value="P5CR_dimer"/>
    <property type="match status" value="1"/>
</dbReference>
<dbReference type="AlphaFoldDB" id="A0A9D1K8K8"/>
<evidence type="ECO:0000259" key="6">
    <source>
        <dbReference type="Pfam" id="PF14748"/>
    </source>
</evidence>
<dbReference type="GO" id="GO:0055129">
    <property type="term" value="P:L-proline biosynthetic process"/>
    <property type="evidence" value="ECO:0007669"/>
    <property type="project" value="TreeGrafter"/>
</dbReference>
<dbReference type="Gene3D" id="1.10.3730.10">
    <property type="entry name" value="ProC C-terminal domain-like"/>
    <property type="match status" value="1"/>
</dbReference>
<evidence type="ECO:0000256" key="5">
    <source>
        <dbReference type="ARBA" id="ARBA00058118"/>
    </source>
</evidence>
<keyword evidence="3" id="KW-0521">NADP</keyword>
<evidence type="ECO:0000256" key="3">
    <source>
        <dbReference type="ARBA" id="ARBA00022857"/>
    </source>
</evidence>
<sequence length="112" mass="11972">KIDEAEIDEVAALSGSGAAYVYLLIEALRDAAIEDGMEPGKAAMLAKQTLIGAARQLEAEDVPPEELRRRITSKKGTTEAAISTMCELGLPEAVKAGFRANKRRSKELAEGK</sequence>
<comment type="caution">
    <text evidence="7">The sequence shown here is derived from an EMBL/GenBank/DDBJ whole genome shotgun (WGS) entry which is preliminary data.</text>
</comment>
<comment type="function">
    <text evidence="5">Catalyzes the reduction of 1-pyrroline-5-carboxylate (PCA) to L-proline.</text>
</comment>
<protein>
    <submittedName>
        <fullName evidence="7">Pyrroline-5-carboxylate reductase</fullName>
    </submittedName>
</protein>
<evidence type="ECO:0000256" key="4">
    <source>
        <dbReference type="ARBA" id="ARBA00023002"/>
    </source>
</evidence>
<evidence type="ECO:0000313" key="8">
    <source>
        <dbReference type="Proteomes" id="UP000886876"/>
    </source>
</evidence>
<dbReference type="PANTHER" id="PTHR11645">
    <property type="entry name" value="PYRROLINE-5-CARBOXYLATE REDUCTASE"/>
    <property type="match status" value="1"/>
</dbReference>
<dbReference type="GO" id="GO:0004735">
    <property type="term" value="F:pyrroline-5-carboxylate reductase activity"/>
    <property type="evidence" value="ECO:0007669"/>
    <property type="project" value="TreeGrafter"/>
</dbReference>
<dbReference type="InterPro" id="IPR029036">
    <property type="entry name" value="P5CR_dimer"/>
</dbReference>
<name>A0A9D1K8K8_9FIRM</name>
<keyword evidence="2" id="KW-0028">Amino-acid biosynthesis</keyword>
<reference evidence="7" key="1">
    <citation type="submission" date="2020-10" db="EMBL/GenBank/DDBJ databases">
        <authorList>
            <person name="Gilroy R."/>
        </authorList>
    </citation>
    <scope>NUCLEOTIDE SEQUENCE</scope>
    <source>
        <strain evidence="7">ChiHecec3B27-6122</strain>
    </source>
</reference>
<feature type="domain" description="Pyrroline-5-carboxylate reductase dimerisation" evidence="6">
    <location>
        <begin position="4"/>
        <end position="108"/>
    </location>
</feature>
<dbReference type="Proteomes" id="UP000886876">
    <property type="component" value="Unassembled WGS sequence"/>
</dbReference>
<evidence type="ECO:0000256" key="2">
    <source>
        <dbReference type="ARBA" id="ARBA00022650"/>
    </source>
</evidence>
<keyword evidence="2" id="KW-0641">Proline biosynthesis</keyword>
<dbReference type="SUPFAM" id="SSF48179">
    <property type="entry name" value="6-phosphogluconate dehydrogenase C-terminal domain-like"/>
    <property type="match status" value="1"/>
</dbReference>
<comment type="similarity">
    <text evidence="1">Belongs to the pyrroline-5-carboxylate reductase family.</text>
</comment>
<dbReference type="PANTHER" id="PTHR11645:SF0">
    <property type="entry name" value="PYRROLINE-5-CARBOXYLATE REDUCTASE 3"/>
    <property type="match status" value="1"/>
</dbReference>
<accession>A0A9D1K8K8</accession>
<gene>
    <name evidence="7" type="ORF">IAD42_03795</name>
</gene>
<organism evidence="7 8">
    <name type="scientific">Candidatus Scatomorpha pullistercoris</name>
    <dbReference type="NCBI Taxonomy" id="2840929"/>
    <lineage>
        <taxon>Bacteria</taxon>
        <taxon>Bacillati</taxon>
        <taxon>Bacillota</taxon>
        <taxon>Clostridia</taxon>
        <taxon>Eubacteriales</taxon>
        <taxon>Candidatus Scatomorpha</taxon>
    </lineage>
</organism>
<dbReference type="EMBL" id="DVJS01000090">
    <property type="protein sequence ID" value="HIS97076.1"/>
    <property type="molecule type" value="Genomic_DNA"/>
</dbReference>